<sequence>MNHPAPVDEGQSSVDHGLNCDGSKMKSPPAVRRRFKVVPHEAGTIDALSRLVQMAHVGDSPGTGTLKEKPKTVEEREKYCRDRLRGRVALDPSVLEESGDDFYDPLEENGAPK</sequence>
<protein>
    <submittedName>
        <fullName evidence="2">Uncharacterized protein</fullName>
    </submittedName>
</protein>
<dbReference type="Gramene" id="PRQ50022">
    <property type="protein sequence ID" value="PRQ50022"/>
    <property type="gene ID" value="RchiOBHm_Chr2g0128451"/>
</dbReference>
<accession>A0A2P6RUE1</accession>
<keyword evidence="3" id="KW-1185">Reference proteome</keyword>
<dbReference type="EMBL" id="PDCK01000040">
    <property type="protein sequence ID" value="PRQ50022.1"/>
    <property type="molecule type" value="Genomic_DNA"/>
</dbReference>
<evidence type="ECO:0000313" key="3">
    <source>
        <dbReference type="Proteomes" id="UP000238479"/>
    </source>
</evidence>
<feature type="region of interest" description="Disordered" evidence="1">
    <location>
        <begin position="1"/>
        <end position="31"/>
    </location>
</feature>
<reference evidence="2 3" key="1">
    <citation type="journal article" date="2018" name="Nat. Genet.">
        <title>The Rosa genome provides new insights in the design of modern roses.</title>
        <authorList>
            <person name="Bendahmane M."/>
        </authorList>
    </citation>
    <scope>NUCLEOTIDE SEQUENCE [LARGE SCALE GENOMIC DNA]</scope>
    <source>
        <strain evidence="3">cv. Old Blush</strain>
    </source>
</reference>
<organism evidence="2 3">
    <name type="scientific">Rosa chinensis</name>
    <name type="common">China rose</name>
    <dbReference type="NCBI Taxonomy" id="74649"/>
    <lineage>
        <taxon>Eukaryota</taxon>
        <taxon>Viridiplantae</taxon>
        <taxon>Streptophyta</taxon>
        <taxon>Embryophyta</taxon>
        <taxon>Tracheophyta</taxon>
        <taxon>Spermatophyta</taxon>
        <taxon>Magnoliopsida</taxon>
        <taxon>eudicotyledons</taxon>
        <taxon>Gunneridae</taxon>
        <taxon>Pentapetalae</taxon>
        <taxon>rosids</taxon>
        <taxon>fabids</taxon>
        <taxon>Rosales</taxon>
        <taxon>Rosaceae</taxon>
        <taxon>Rosoideae</taxon>
        <taxon>Rosoideae incertae sedis</taxon>
        <taxon>Rosa</taxon>
    </lineage>
</organism>
<proteinExistence type="predicted"/>
<name>A0A2P6RUE1_ROSCH</name>
<gene>
    <name evidence="2" type="ORF">RchiOBHm_Chr2g0128451</name>
</gene>
<evidence type="ECO:0000256" key="1">
    <source>
        <dbReference type="SAM" id="MobiDB-lite"/>
    </source>
</evidence>
<evidence type="ECO:0000313" key="2">
    <source>
        <dbReference type="EMBL" id="PRQ50022.1"/>
    </source>
</evidence>
<comment type="caution">
    <text evidence="2">The sequence shown here is derived from an EMBL/GenBank/DDBJ whole genome shotgun (WGS) entry which is preliminary data.</text>
</comment>
<dbReference type="AlphaFoldDB" id="A0A2P6RUE1"/>
<dbReference type="Proteomes" id="UP000238479">
    <property type="component" value="Chromosome 2"/>
</dbReference>